<keyword evidence="3 11" id="KW-0547">Nucleotide-binding</keyword>
<protein>
    <recommendedName>
        <fullName evidence="11">Probable inosine/xanthosine triphosphatase</fullName>
        <shortName evidence="11">ITPase/XTPase</shortName>
        <ecNumber evidence="11">3.6.1.73</ecNumber>
    </recommendedName>
    <alternativeName>
        <fullName evidence="11">Non-canonical purine NTP phosphatase</fullName>
    </alternativeName>
    <alternativeName>
        <fullName evidence="11">Non-standard purine NTP phosphatase</fullName>
    </alternativeName>
    <alternativeName>
        <fullName evidence="11">Nucleoside-triphosphate phosphatase</fullName>
        <shortName evidence="11">NTPase</shortName>
    </alternativeName>
</protein>
<evidence type="ECO:0000256" key="6">
    <source>
        <dbReference type="ARBA" id="ARBA00023080"/>
    </source>
</evidence>
<dbReference type="InterPro" id="IPR002786">
    <property type="entry name" value="Non_canon_purine_NTPase"/>
</dbReference>
<dbReference type="GO" id="GO:0009117">
    <property type="term" value="P:nucleotide metabolic process"/>
    <property type="evidence" value="ECO:0007669"/>
    <property type="project" value="UniProtKB-KW"/>
</dbReference>
<comment type="cofactor">
    <cofactor evidence="1">
        <name>Mn(2+)</name>
        <dbReference type="ChEBI" id="CHEBI:29035"/>
    </cofactor>
</comment>
<evidence type="ECO:0000256" key="2">
    <source>
        <dbReference type="ARBA" id="ARBA00022723"/>
    </source>
</evidence>
<dbReference type="HAMAP" id="MF_00648">
    <property type="entry name" value="Non_canon_purine_NTPase_YjjX"/>
    <property type="match status" value="1"/>
</dbReference>
<feature type="domain" description="Non-canonical purine NTP phosphatase/PRRC1" evidence="12">
    <location>
        <begin position="13"/>
        <end position="174"/>
    </location>
</feature>
<evidence type="ECO:0000256" key="8">
    <source>
        <dbReference type="ARBA" id="ARBA00048174"/>
    </source>
</evidence>
<comment type="catalytic activity">
    <reaction evidence="9 11">
        <text>XTP + H2O = XDP + phosphate + H(+)</text>
        <dbReference type="Rhea" id="RHEA:28406"/>
        <dbReference type="ChEBI" id="CHEBI:15377"/>
        <dbReference type="ChEBI" id="CHEBI:15378"/>
        <dbReference type="ChEBI" id="CHEBI:43474"/>
        <dbReference type="ChEBI" id="CHEBI:59884"/>
        <dbReference type="ChEBI" id="CHEBI:61314"/>
        <dbReference type="EC" id="3.6.1.73"/>
    </reaction>
</comment>
<comment type="catalytic activity">
    <reaction evidence="8 11">
        <text>ITP + H2O = IDP + phosphate + H(+)</text>
        <dbReference type="Rhea" id="RHEA:28330"/>
        <dbReference type="ChEBI" id="CHEBI:15377"/>
        <dbReference type="ChEBI" id="CHEBI:15378"/>
        <dbReference type="ChEBI" id="CHEBI:43474"/>
        <dbReference type="ChEBI" id="CHEBI:58280"/>
        <dbReference type="ChEBI" id="CHEBI:61402"/>
        <dbReference type="EC" id="3.6.1.73"/>
    </reaction>
</comment>
<keyword evidence="4 11" id="KW-0378">Hydrolase</keyword>
<dbReference type="PANTHER" id="PTHR34699:SF2">
    <property type="entry name" value="NON-CANONICAL PURINE NTP PHOSPHATASE_PRRC1 DOMAIN-CONTAINING PROTEIN"/>
    <property type="match status" value="1"/>
</dbReference>
<evidence type="ECO:0000313" key="13">
    <source>
        <dbReference type="EMBL" id="QGY43396.1"/>
    </source>
</evidence>
<dbReference type="InterPro" id="IPR026533">
    <property type="entry name" value="NTPase/PRRC1"/>
</dbReference>
<dbReference type="NCBIfam" id="NF003459">
    <property type="entry name" value="PRK05074.1"/>
    <property type="match status" value="1"/>
</dbReference>
<sequence length="179" mass="19522">MRLNEKKIKIVVASENPVKISAVKEGFLDFYSTVEVESVEVDSGVSDQPVSDVETKLGAHNRAVGAKHKIPDANFWVGIEGGIEHSEKRTTAFAWIVVLSKDNSGEARTTTFLLPPAIADLVKSGRELGTAIDIIFNQENSKQKQGAVGLLTKNKISRTQLYVQAVQLSLIPFINTGLF</sequence>
<dbReference type="InterPro" id="IPR029001">
    <property type="entry name" value="ITPase-like_fam"/>
</dbReference>
<dbReference type="GO" id="GO:0103023">
    <property type="term" value="F:ITPase activity"/>
    <property type="evidence" value="ECO:0007669"/>
    <property type="project" value="UniProtKB-EC"/>
</dbReference>
<dbReference type="Gene3D" id="3.90.950.10">
    <property type="match status" value="1"/>
</dbReference>
<evidence type="ECO:0000256" key="3">
    <source>
        <dbReference type="ARBA" id="ARBA00022741"/>
    </source>
</evidence>
<name>A0A6I6JKS1_9BACT</name>
<gene>
    <name evidence="13" type="primary">yjjX</name>
    <name evidence="13" type="ORF">GM418_06900</name>
</gene>
<evidence type="ECO:0000259" key="12">
    <source>
        <dbReference type="Pfam" id="PF01931"/>
    </source>
</evidence>
<dbReference type="GO" id="GO:0006772">
    <property type="term" value="P:thiamine metabolic process"/>
    <property type="evidence" value="ECO:0007669"/>
    <property type="project" value="TreeGrafter"/>
</dbReference>
<dbReference type="Pfam" id="PF01931">
    <property type="entry name" value="NTPase_I-T"/>
    <property type="match status" value="1"/>
</dbReference>
<dbReference type="GO" id="GO:0000166">
    <property type="term" value="F:nucleotide binding"/>
    <property type="evidence" value="ECO:0007669"/>
    <property type="project" value="UniProtKB-KW"/>
</dbReference>
<feature type="binding site" evidence="11">
    <location>
        <position position="72"/>
    </location>
    <ligand>
        <name>Mg(2+)</name>
        <dbReference type="ChEBI" id="CHEBI:18420"/>
    </ligand>
</feature>
<comment type="function">
    <text evidence="11">Phosphatase that hydrolyzes non-canonical purine nucleotides such as XTP and ITP to their respective diphosphate derivatives. Probably excludes non-canonical purines from DNA/RNA precursor pool, thus preventing their incorporation into DNA/RNA and avoiding chromosomal lesions.</text>
</comment>
<dbReference type="FunFam" id="3.90.950.10:FF:000002">
    <property type="entry name" value="Inosine/xanthosine triphosphatase"/>
    <property type="match status" value="1"/>
</dbReference>
<dbReference type="EMBL" id="CP046401">
    <property type="protein sequence ID" value="QGY43396.1"/>
    <property type="molecule type" value="Genomic_DNA"/>
</dbReference>
<accession>A0A6I6JKS1</accession>
<dbReference type="NCBIfam" id="TIGR00258">
    <property type="entry name" value="inosine/xanthosine triphosphatase"/>
    <property type="match status" value="1"/>
</dbReference>
<dbReference type="InterPro" id="IPR050299">
    <property type="entry name" value="YjjX_NTPase"/>
</dbReference>
<keyword evidence="5 11" id="KW-0460">Magnesium</keyword>
<dbReference type="SUPFAM" id="SSF52972">
    <property type="entry name" value="ITPase-like"/>
    <property type="match status" value="1"/>
</dbReference>
<evidence type="ECO:0000256" key="4">
    <source>
        <dbReference type="ARBA" id="ARBA00022801"/>
    </source>
</evidence>
<comment type="similarity">
    <text evidence="10 11">Belongs to the YjjX NTPase family.</text>
</comment>
<evidence type="ECO:0000256" key="9">
    <source>
        <dbReference type="ARBA" id="ARBA00048781"/>
    </source>
</evidence>
<feature type="binding site" evidence="11">
    <location>
        <position position="42"/>
    </location>
    <ligand>
        <name>Mg(2+)</name>
        <dbReference type="ChEBI" id="CHEBI:18420"/>
    </ligand>
</feature>
<keyword evidence="14" id="KW-1185">Reference proteome</keyword>
<dbReference type="AlphaFoldDB" id="A0A6I6JKS1"/>
<evidence type="ECO:0000256" key="11">
    <source>
        <dbReference type="HAMAP-Rule" id="MF_00648"/>
    </source>
</evidence>
<keyword evidence="6 11" id="KW-0546">Nucleotide metabolism</keyword>
<dbReference type="PANTHER" id="PTHR34699">
    <property type="match status" value="1"/>
</dbReference>
<comment type="cofactor">
    <cofactor evidence="11">
        <name>Mg(2+)</name>
        <dbReference type="ChEBI" id="CHEBI:18420"/>
    </cofactor>
    <cofactor evidence="11">
        <name>Mn(2+)</name>
        <dbReference type="ChEBI" id="CHEBI:29035"/>
    </cofactor>
    <text evidence="11">Binds 1 divalent metal cation per subunit; can use either Mg(2+) or Mn(2+).</text>
</comment>
<comment type="caution">
    <text evidence="11">Lacks conserved residue(s) required for the propagation of feature annotation.</text>
</comment>
<keyword evidence="2 11" id="KW-0479">Metal-binding</keyword>
<comment type="subunit">
    <text evidence="11">Homodimer.</text>
</comment>
<feature type="binding site" evidence="11">
    <location>
        <begin position="72"/>
        <end position="73"/>
    </location>
    <ligand>
        <name>substrate</name>
    </ligand>
</feature>
<evidence type="ECO:0000256" key="10">
    <source>
        <dbReference type="ARBA" id="ARBA00060855"/>
    </source>
</evidence>
<proteinExistence type="inferred from homology"/>
<dbReference type="Proteomes" id="UP000428260">
    <property type="component" value="Chromosome"/>
</dbReference>
<dbReference type="EC" id="3.6.1.73" evidence="11"/>
<dbReference type="GO" id="GO:0046872">
    <property type="term" value="F:metal ion binding"/>
    <property type="evidence" value="ECO:0007669"/>
    <property type="project" value="UniProtKB-KW"/>
</dbReference>
<evidence type="ECO:0000313" key="14">
    <source>
        <dbReference type="Proteomes" id="UP000428260"/>
    </source>
</evidence>
<dbReference type="KEGG" id="mcos:GM418_06900"/>
<evidence type="ECO:0000256" key="5">
    <source>
        <dbReference type="ARBA" id="ARBA00022842"/>
    </source>
</evidence>
<evidence type="ECO:0000256" key="7">
    <source>
        <dbReference type="ARBA" id="ARBA00023211"/>
    </source>
</evidence>
<keyword evidence="7 11" id="KW-0464">Manganese</keyword>
<evidence type="ECO:0000256" key="1">
    <source>
        <dbReference type="ARBA" id="ARBA00001936"/>
    </source>
</evidence>
<dbReference type="RefSeq" id="WP_158864488.1">
    <property type="nucleotide sequence ID" value="NZ_CP046401.1"/>
</dbReference>
<reference evidence="13 14" key="1">
    <citation type="submission" date="2019-11" db="EMBL/GenBank/DDBJ databases">
        <authorList>
            <person name="Zheng R.K."/>
            <person name="Sun C.M."/>
        </authorList>
    </citation>
    <scope>NUCLEOTIDE SEQUENCE [LARGE SCALE GENOMIC DNA]</scope>
    <source>
        <strain evidence="13 14">WC007</strain>
    </source>
</reference>
<organism evidence="13 14">
    <name type="scientific">Maribellus comscasis</name>
    <dbReference type="NCBI Taxonomy" id="2681766"/>
    <lineage>
        <taxon>Bacteria</taxon>
        <taxon>Pseudomonadati</taxon>
        <taxon>Bacteroidota</taxon>
        <taxon>Bacteroidia</taxon>
        <taxon>Marinilabiliales</taxon>
        <taxon>Prolixibacteraceae</taxon>
        <taxon>Maribellus</taxon>
    </lineage>
</organism>